<proteinExistence type="predicted"/>
<dbReference type="PANTHER" id="PTHR12302:SF3">
    <property type="entry name" value="SERINE_THREONINE-PROTEIN KINASE 31"/>
    <property type="match status" value="1"/>
</dbReference>
<dbReference type="SMART" id="SM00318">
    <property type="entry name" value="SNc"/>
    <property type="match status" value="1"/>
</dbReference>
<evidence type="ECO:0000256" key="3">
    <source>
        <dbReference type="ARBA" id="ARBA00022801"/>
    </source>
</evidence>
<dbReference type="InterPro" id="IPR025282">
    <property type="entry name" value="DUF4214"/>
</dbReference>
<dbReference type="InterPro" id="IPR038255">
    <property type="entry name" value="PBS_linker_sf"/>
</dbReference>
<gene>
    <name evidence="6" type="ORF">HUK38_07815</name>
</gene>
<evidence type="ECO:0000313" key="6">
    <source>
        <dbReference type="EMBL" id="MBB1126136.1"/>
    </source>
</evidence>
<dbReference type="InterPro" id="IPR002071">
    <property type="entry name" value="Thermonucl_AS"/>
</dbReference>
<evidence type="ECO:0000256" key="1">
    <source>
        <dbReference type="ARBA" id="ARBA00022722"/>
    </source>
</evidence>
<name>A0A839HFK2_9GAMM</name>
<organism evidence="6 7">
    <name type="scientific">Thiospirillum jenense</name>
    <dbReference type="NCBI Taxonomy" id="1653858"/>
    <lineage>
        <taxon>Bacteria</taxon>
        <taxon>Pseudomonadati</taxon>
        <taxon>Pseudomonadota</taxon>
        <taxon>Gammaproteobacteria</taxon>
        <taxon>Chromatiales</taxon>
        <taxon>Chromatiaceae</taxon>
        <taxon>Thiospirillum</taxon>
    </lineage>
</organism>
<dbReference type="AlphaFoldDB" id="A0A839HFK2"/>
<dbReference type="Pfam" id="PF00565">
    <property type="entry name" value="SNase"/>
    <property type="match status" value="1"/>
</dbReference>
<dbReference type="GO" id="GO:0003676">
    <property type="term" value="F:nucleic acid binding"/>
    <property type="evidence" value="ECO:0007669"/>
    <property type="project" value="InterPro"/>
</dbReference>
<reference evidence="6 7" key="1">
    <citation type="journal article" date="2020" name="Arch. Microbiol.">
        <title>The genome sequence of the giant phototrophic gammaproteobacterium Thiospirillum jenense gives insight into its physiological properties and phylogenetic relationships.</title>
        <authorList>
            <person name="Imhoff J.F."/>
            <person name="Meyer T.E."/>
            <person name="Kyndt J.A."/>
        </authorList>
    </citation>
    <scope>NUCLEOTIDE SEQUENCE [LARGE SCALE GENOMIC DNA]</scope>
    <source>
        <strain evidence="6 7">DSM 216</strain>
    </source>
</reference>
<evidence type="ECO:0000256" key="4">
    <source>
        <dbReference type="SAM" id="SignalP"/>
    </source>
</evidence>
<keyword evidence="7" id="KW-1185">Reference proteome</keyword>
<dbReference type="Gene3D" id="2.40.50.90">
    <property type="match status" value="1"/>
</dbReference>
<evidence type="ECO:0000313" key="7">
    <source>
        <dbReference type="Proteomes" id="UP000548632"/>
    </source>
</evidence>
<keyword evidence="1" id="KW-0540">Nuclease</keyword>
<dbReference type="SUPFAM" id="SSF50199">
    <property type="entry name" value="Staphylococcal nuclease"/>
    <property type="match status" value="1"/>
</dbReference>
<evidence type="ECO:0000256" key="2">
    <source>
        <dbReference type="ARBA" id="ARBA00022759"/>
    </source>
</evidence>
<feature type="domain" description="TNase-like" evidence="5">
    <location>
        <begin position="104"/>
        <end position="227"/>
    </location>
</feature>
<dbReference type="GO" id="GO:0004519">
    <property type="term" value="F:endonuclease activity"/>
    <property type="evidence" value="ECO:0007669"/>
    <property type="project" value="UniProtKB-KW"/>
</dbReference>
<feature type="signal peptide" evidence="4">
    <location>
        <begin position="1"/>
        <end position="21"/>
    </location>
</feature>
<dbReference type="GO" id="GO:0016787">
    <property type="term" value="F:hydrolase activity"/>
    <property type="evidence" value="ECO:0007669"/>
    <property type="project" value="UniProtKB-KW"/>
</dbReference>
<dbReference type="Pfam" id="PF13946">
    <property type="entry name" value="DUF4214"/>
    <property type="match status" value="1"/>
</dbReference>
<accession>A0A839HFK2</accession>
<keyword evidence="4" id="KW-0732">Signal</keyword>
<sequence length="432" mass="47812">MFYAKLSLFAWLLFNLQFSHAGCSGCCSSHEGIGEGCAENDRIYCGDGSISPSCPCECRDTDTTTIVNTIIDNSVNDNSTSLGAAIVETDAIEDDTAVAPREYTIQYGKVTAVTDGDTIKITALDGSTYTIRLAEIDAPESCQRFGFDAKQSLTDLLLNKYVTVMEEDIDRYGRVVAHITGDFFIGSASEYQLEHGLAWVYDDYATDSSLDVLEQIAHDAQLGLWADNTPMPPWEWRRGEYDCVSQRDSFAWQVAELYVATLGYAPDNEGLQYWIDELQNGNWTQATVAQSFFDNPTVQAMYPSNDNSALIDALYLNIFNRFADTEGHAYWLTELDSGNIQRNQMVIALLNGCWTNPDAADDLKRFQLQVEVALAFAGYQDRNGIVFRALHADDQLLLRQAGTDVLESITTDTDTKYSAIDAIPALLGGLID</sequence>
<dbReference type="InterPro" id="IPR016071">
    <property type="entry name" value="Staphylococal_nuclease_OB-fold"/>
</dbReference>
<dbReference type="RefSeq" id="WP_182583766.1">
    <property type="nucleotide sequence ID" value="NZ_JABVCQ010000014.1"/>
</dbReference>
<dbReference type="EMBL" id="JABVCQ010000014">
    <property type="protein sequence ID" value="MBB1126136.1"/>
    <property type="molecule type" value="Genomic_DNA"/>
</dbReference>
<feature type="chain" id="PRO_5032867574" evidence="4">
    <location>
        <begin position="22"/>
        <end position="432"/>
    </location>
</feature>
<dbReference type="PROSITE" id="PS01123">
    <property type="entry name" value="TNASE_1"/>
    <property type="match status" value="1"/>
</dbReference>
<dbReference type="Proteomes" id="UP000548632">
    <property type="component" value="Unassembled WGS sequence"/>
</dbReference>
<comment type="caution">
    <text evidence="6">The sequence shown here is derived from an EMBL/GenBank/DDBJ whole genome shotgun (WGS) entry which is preliminary data.</text>
</comment>
<dbReference type="InterPro" id="IPR035437">
    <property type="entry name" value="SNase_OB-fold_sf"/>
</dbReference>
<dbReference type="Gene3D" id="1.10.3130.20">
    <property type="entry name" value="Phycobilisome linker domain"/>
    <property type="match status" value="1"/>
</dbReference>
<evidence type="ECO:0000259" key="5">
    <source>
        <dbReference type="PROSITE" id="PS50830"/>
    </source>
</evidence>
<keyword evidence="3" id="KW-0378">Hydrolase</keyword>
<keyword evidence="2" id="KW-0255">Endonuclease</keyword>
<dbReference type="PANTHER" id="PTHR12302">
    <property type="entry name" value="EBNA2 BINDING PROTEIN P100"/>
    <property type="match status" value="1"/>
</dbReference>
<protein>
    <submittedName>
        <fullName evidence="6">DUF4214 domain-containing protein</fullName>
    </submittedName>
</protein>
<dbReference type="PROSITE" id="PS50830">
    <property type="entry name" value="TNASE_3"/>
    <property type="match status" value="1"/>
</dbReference>